<reference evidence="2" key="1">
    <citation type="submission" date="2019-12" db="EMBL/GenBank/DDBJ databases">
        <authorList>
            <person name="Cremers G."/>
        </authorList>
    </citation>
    <scope>NUCLEOTIDE SEQUENCE</scope>
    <source>
        <strain evidence="2">Mbul2</strain>
        <plasmid evidence="2">1</plasmid>
    </source>
</reference>
<sequence length="145" mass="15808">MTIHTLSDETDPETRRVRRNLARLQVLLERHRVRAVAMRGVRGALGGGASFAALVKLKLAGSLLLKGGLALLVGLCFAWPVVAGLLLGLVLVVLAVVGAFEGEASSCPDSCWSASRRRDRLRELIDERLGWLESRTGPAPRYRRP</sequence>
<evidence type="ECO:0000256" key="1">
    <source>
        <dbReference type="SAM" id="Phobius"/>
    </source>
</evidence>
<dbReference type="EMBL" id="LR743510">
    <property type="protein sequence ID" value="CAA2140686.1"/>
    <property type="molecule type" value="Genomic_DNA"/>
</dbReference>
<keyword evidence="1" id="KW-1133">Transmembrane helix</keyword>
<keyword evidence="1" id="KW-0812">Transmembrane</keyword>
<organism evidence="2">
    <name type="scientific">Methylobacterium bullatum</name>
    <dbReference type="NCBI Taxonomy" id="570505"/>
    <lineage>
        <taxon>Bacteria</taxon>
        <taxon>Pseudomonadati</taxon>
        <taxon>Pseudomonadota</taxon>
        <taxon>Alphaproteobacteria</taxon>
        <taxon>Hyphomicrobiales</taxon>
        <taxon>Methylobacteriaceae</taxon>
        <taxon>Methylobacterium</taxon>
    </lineage>
</organism>
<feature type="transmembrane region" description="Helical" evidence="1">
    <location>
        <begin position="36"/>
        <end position="57"/>
    </location>
</feature>
<gene>
    <name evidence="2" type="ORF">MBLL_02249</name>
</gene>
<keyword evidence="1" id="KW-0472">Membrane</keyword>
<keyword evidence="2" id="KW-0614">Plasmid</keyword>
<geneLocation type="plasmid" evidence="2">
    <name>1</name>
</geneLocation>
<proteinExistence type="predicted"/>
<evidence type="ECO:0000313" key="2">
    <source>
        <dbReference type="EMBL" id="CAA2140686.1"/>
    </source>
</evidence>
<feature type="transmembrane region" description="Helical" evidence="1">
    <location>
        <begin position="69"/>
        <end position="100"/>
    </location>
</feature>
<accession>A0A679K917</accession>
<name>A0A679K917_9HYPH</name>
<dbReference type="AlphaFoldDB" id="A0A679K917"/>
<protein>
    <submittedName>
        <fullName evidence="2">Uncharacterized protein</fullName>
    </submittedName>
</protein>